<keyword evidence="3" id="KW-1185">Reference proteome</keyword>
<feature type="compositionally biased region" description="Basic and acidic residues" evidence="1">
    <location>
        <begin position="11"/>
        <end position="25"/>
    </location>
</feature>
<evidence type="ECO:0000313" key="3">
    <source>
        <dbReference type="Proteomes" id="UP000800097"/>
    </source>
</evidence>
<evidence type="ECO:0000256" key="1">
    <source>
        <dbReference type="SAM" id="MobiDB-lite"/>
    </source>
</evidence>
<accession>A0A6A6JRX6</accession>
<evidence type="ECO:0008006" key="4">
    <source>
        <dbReference type="Google" id="ProtNLM"/>
    </source>
</evidence>
<dbReference type="Proteomes" id="UP000800097">
    <property type="component" value="Unassembled WGS sequence"/>
</dbReference>
<name>A0A6A6JRX6_WESOR</name>
<proteinExistence type="predicted"/>
<dbReference type="AlphaFoldDB" id="A0A6A6JRX6"/>
<sequence length="328" mass="37678">MGWLWGSSESSETKDKLDPSLRDFLESEAPTGPKPALPSRPKPKSEEVAKTSPKEKSVDSERPVVPPESQFQDGRYAHLWKSYTPQQTLLDQSKGEQEKLKDIVDAYNDRRAEIGRVAMENCALEYMEQFQCMKNPSFKQAITVCREETRKFNRCYDLQAKFLKALGFLSMEKRSAEEDEKIQMHADKLYQQLMEQEALIAKAKEEGQPIPQFESVLSKRNIAQAMGGKPLGSPQQGLTNSQDMDEDNEVWSQIKPERRAEYEQKLAELPEEDREFERKALLAELRAQTGMAKKVEAAFVEERINRLKRREAGQSTVGDVIKRLWGWD</sequence>
<reference evidence="2" key="1">
    <citation type="journal article" date="2020" name="Stud. Mycol.">
        <title>101 Dothideomycetes genomes: a test case for predicting lifestyles and emergence of pathogens.</title>
        <authorList>
            <person name="Haridas S."/>
            <person name="Albert R."/>
            <person name="Binder M."/>
            <person name="Bloem J."/>
            <person name="Labutti K."/>
            <person name="Salamov A."/>
            <person name="Andreopoulos B."/>
            <person name="Baker S."/>
            <person name="Barry K."/>
            <person name="Bills G."/>
            <person name="Bluhm B."/>
            <person name="Cannon C."/>
            <person name="Castanera R."/>
            <person name="Culley D."/>
            <person name="Daum C."/>
            <person name="Ezra D."/>
            <person name="Gonzalez J."/>
            <person name="Henrissat B."/>
            <person name="Kuo A."/>
            <person name="Liang C."/>
            <person name="Lipzen A."/>
            <person name="Lutzoni F."/>
            <person name="Magnuson J."/>
            <person name="Mondo S."/>
            <person name="Nolan M."/>
            <person name="Ohm R."/>
            <person name="Pangilinan J."/>
            <person name="Park H.-J."/>
            <person name="Ramirez L."/>
            <person name="Alfaro M."/>
            <person name="Sun H."/>
            <person name="Tritt A."/>
            <person name="Yoshinaga Y."/>
            <person name="Zwiers L.-H."/>
            <person name="Turgeon B."/>
            <person name="Goodwin S."/>
            <person name="Spatafora J."/>
            <person name="Crous P."/>
            <person name="Grigoriev I."/>
        </authorList>
    </citation>
    <scope>NUCLEOTIDE SEQUENCE</scope>
    <source>
        <strain evidence="2">CBS 379.55</strain>
    </source>
</reference>
<evidence type="ECO:0000313" key="2">
    <source>
        <dbReference type="EMBL" id="KAF2279360.1"/>
    </source>
</evidence>
<feature type="region of interest" description="Disordered" evidence="1">
    <location>
        <begin position="227"/>
        <end position="246"/>
    </location>
</feature>
<dbReference type="GeneID" id="54546624"/>
<dbReference type="RefSeq" id="XP_033656899.1">
    <property type="nucleotide sequence ID" value="XM_033793449.1"/>
</dbReference>
<dbReference type="OrthoDB" id="2103031at2759"/>
<organism evidence="2 3">
    <name type="scientific">Westerdykella ornata</name>
    <dbReference type="NCBI Taxonomy" id="318751"/>
    <lineage>
        <taxon>Eukaryota</taxon>
        <taxon>Fungi</taxon>
        <taxon>Dikarya</taxon>
        <taxon>Ascomycota</taxon>
        <taxon>Pezizomycotina</taxon>
        <taxon>Dothideomycetes</taxon>
        <taxon>Pleosporomycetidae</taxon>
        <taxon>Pleosporales</taxon>
        <taxon>Sporormiaceae</taxon>
        <taxon>Westerdykella</taxon>
    </lineage>
</organism>
<protein>
    <recommendedName>
        <fullName evidence="4">Autophagy protein</fullName>
    </recommendedName>
</protein>
<dbReference type="EMBL" id="ML986486">
    <property type="protein sequence ID" value="KAF2279360.1"/>
    <property type="molecule type" value="Genomic_DNA"/>
</dbReference>
<feature type="region of interest" description="Disordered" evidence="1">
    <location>
        <begin position="1"/>
        <end position="73"/>
    </location>
</feature>
<gene>
    <name evidence="2" type="ORF">EI97DRAFT_173704</name>
</gene>
<feature type="compositionally biased region" description="Basic and acidic residues" evidence="1">
    <location>
        <begin position="43"/>
        <end position="62"/>
    </location>
</feature>
<feature type="compositionally biased region" description="Polar residues" evidence="1">
    <location>
        <begin position="233"/>
        <end position="242"/>
    </location>
</feature>